<dbReference type="GO" id="GO:0005634">
    <property type="term" value="C:nucleus"/>
    <property type="evidence" value="ECO:0007669"/>
    <property type="project" value="TreeGrafter"/>
</dbReference>
<dbReference type="GO" id="GO:0034085">
    <property type="term" value="P:establishment of sister chromatid cohesion"/>
    <property type="evidence" value="ECO:0007669"/>
    <property type="project" value="TreeGrafter"/>
</dbReference>
<dbReference type="GO" id="GO:0003676">
    <property type="term" value="F:nucleic acid binding"/>
    <property type="evidence" value="ECO:0007669"/>
    <property type="project" value="InterPro"/>
</dbReference>
<dbReference type="Proteomes" id="UP000812440">
    <property type="component" value="Chromosome 3"/>
</dbReference>
<protein>
    <recommendedName>
        <fullName evidence="1">ATP-dependent helicase C-terminal domain-containing protein</fullName>
    </recommendedName>
</protein>
<accession>A0A8T2J3X1</accession>
<dbReference type="InterPro" id="IPR045028">
    <property type="entry name" value="DinG/Rad3-like"/>
</dbReference>
<dbReference type="PANTHER" id="PTHR11472">
    <property type="entry name" value="DNA REPAIR DEAD HELICASE RAD3/XP-D SUBFAMILY MEMBER"/>
    <property type="match status" value="1"/>
</dbReference>
<reference evidence="2" key="1">
    <citation type="thesis" date="2020" institute="ProQuest LLC" country="789 East Eisenhower Parkway, Ann Arbor, MI, USA">
        <title>Comparative Genomics and Chromosome Evolution.</title>
        <authorList>
            <person name="Mudd A.B."/>
        </authorList>
    </citation>
    <scope>NUCLEOTIDE SEQUENCE</scope>
    <source>
        <strain evidence="2">Female2</strain>
        <tissue evidence="2">Blood</tissue>
    </source>
</reference>
<evidence type="ECO:0000259" key="1">
    <source>
        <dbReference type="SMART" id="SM00491"/>
    </source>
</evidence>
<dbReference type="GO" id="GO:0005524">
    <property type="term" value="F:ATP binding"/>
    <property type="evidence" value="ECO:0007669"/>
    <property type="project" value="InterPro"/>
</dbReference>
<dbReference type="Gene3D" id="3.40.50.300">
    <property type="entry name" value="P-loop containing nucleotide triphosphate hydrolases"/>
    <property type="match status" value="1"/>
</dbReference>
<name>A0A8T2J3X1_9PIPI</name>
<sequence length="125" mass="14032">MSEGINFSDDLGRCVVMVGLPYPNIRSPELQEKMSFLDHTLPKTEGISAGKVFLENLCMKAVNQSIGRAIRHRGDYASIVLLDHRYSRPAILSKLPMWIRGSTQIKTSFGAAFATIRKFFQIKNS</sequence>
<proteinExistence type="predicted"/>
<dbReference type="OrthoDB" id="267079at2759"/>
<feature type="domain" description="ATP-dependent helicase C-terminal" evidence="1">
    <location>
        <begin position="1"/>
        <end position="88"/>
    </location>
</feature>
<evidence type="ECO:0000313" key="3">
    <source>
        <dbReference type="Proteomes" id="UP000812440"/>
    </source>
</evidence>
<gene>
    <name evidence="2" type="ORF">GDO86_004885</name>
</gene>
<dbReference type="GO" id="GO:0003678">
    <property type="term" value="F:DNA helicase activity"/>
    <property type="evidence" value="ECO:0007669"/>
    <property type="project" value="TreeGrafter"/>
</dbReference>
<dbReference type="InterPro" id="IPR006555">
    <property type="entry name" value="ATP-dep_Helicase_C"/>
</dbReference>
<dbReference type="GO" id="GO:0006139">
    <property type="term" value="P:nucleobase-containing compound metabolic process"/>
    <property type="evidence" value="ECO:0007669"/>
    <property type="project" value="InterPro"/>
</dbReference>
<comment type="caution">
    <text evidence="2">The sequence shown here is derived from an EMBL/GenBank/DDBJ whole genome shotgun (WGS) entry which is preliminary data.</text>
</comment>
<dbReference type="EMBL" id="JAACNH010000006">
    <property type="protein sequence ID" value="KAG8438483.1"/>
    <property type="molecule type" value="Genomic_DNA"/>
</dbReference>
<keyword evidence="3" id="KW-1185">Reference proteome</keyword>
<evidence type="ECO:0000313" key="2">
    <source>
        <dbReference type="EMBL" id="KAG8438483.1"/>
    </source>
</evidence>
<dbReference type="GO" id="GO:0016818">
    <property type="term" value="F:hydrolase activity, acting on acid anhydrides, in phosphorus-containing anhydrides"/>
    <property type="evidence" value="ECO:0007669"/>
    <property type="project" value="InterPro"/>
</dbReference>
<dbReference type="InterPro" id="IPR027417">
    <property type="entry name" value="P-loop_NTPase"/>
</dbReference>
<dbReference type="SMART" id="SM00491">
    <property type="entry name" value="HELICc2"/>
    <property type="match status" value="1"/>
</dbReference>
<dbReference type="Pfam" id="PF13307">
    <property type="entry name" value="Helicase_C_2"/>
    <property type="match status" value="1"/>
</dbReference>
<organism evidence="2 3">
    <name type="scientific">Hymenochirus boettgeri</name>
    <name type="common">Congo dwarf clawed frog</name>
    <dbReference type="NCBI Taxonomy" id="247094"/>
    <lineage>
        <taxon>Eukaryota</taxon>
        <taxon>Metazoa</taxon>
        <taxon>Chordata</taxon>
        <taxon>Craniata</taxon>
        <taxon>Vertebrata</taxon>
        <taxon>Euteleostomi</taxon>
        <taxon>Amphibia</taxon>
        <taxon>Batrachia</taxon>
        <taxon>Anura</taxon>
        <taxon>Pipoidea</taxon>
        <taxon>Pipidae</taxon>
        <taxon>Pipinae</taxon>
        <taxon>Hymenochirus</taxon>
    </lineage>
</organism>
<dbReference type="AlphaFoldDB" id="A0A8T2J3X1"/>
<dbReference type="PANTHER" id="PTHR11472:SF41">
    <property type="entry name" value="ATP-DEPENDENT DNA HELICASE DDX11-RELATED"/>
    <property type="match status" value="1"/>
</dbReference>